<comment type="caution">
    <text evidence="2">The sequence shown here is derived from an EMBL/GenBank/DDBJ whole genome shotgun (WGS) entry which is preliminary data.</text>
</comment>
<name>A0ABR9XIC4_9SPHI</name>
<dbReference type="InterPro" id="IPR029039">
    <property type="entry name" value="Flavoprotein-like_sf"/>
</dbReference>
<evidence type="ECO:0000313" key="2">
    <source>
        <dbReference type="EMBL" id="MBE9666945.1"/>
    </source>
</evidence>
<dbReference type="PANTHER" id="PTHR30543">
    <property type="entry name" value="CHROMATE REDUCTASE"/>
    <property type="match status" value="1"/>
</dbReference>
<dbReference type="Proteomes" id="UP000632774">
    <property type="component" value="Unassembled WGS sequence"/>
</dbReference>
<dbReference type="InterPro" id="IPR005025">
    <property type="entry name" value="FMN_Rdtase-like_dom"/>
</dbReference>
<dbReference type="SUPFAM" id="SSF52218">
    <property type="entry name" value="Flavoproteins"/>
    <property type="match status" value="1"/>
</dbReference>
<dbReference type="InterPro" id="IPR050712">
    <property type="entry name" value="NAD(P)H-dep_reductase"/>
</dbReference>
<reference evidence="2 3" key="1">
    <citation type="submission" date="2020-10" db="EMBL/GenBank/DDBJ databases">
        <title>Mucilaginibacter mali sp. nov., isolated from rhizosphere soil of apple orchard.</title>
        <authorList>
            <person name="Lee J.-S."/>
            <person name="Kim H.S."/>
            <person name="Kim J.-S."/>
        </authorList>
    </citation>
    <scope>NUCLEOTIDE SEQUENCE [LARGE SCALE GENOMIC DNA]</scope>
    <source>
        <strain evidence="2 3">KCTC 23157</strain>
    </source>
</reference>
<evidence type="ECO:0000259" key="1">
    <source>
        <dbReference type="Pfam" id="PF03358"/>
    </source>
</evidence>
<accession>A0ABR9XIC4</accession>
<organism evidence="2 3">
    <name type="scientific">Mucilaginibacter boryungensis</name>
    <dbReference type="NCBI Taxonomy" id="768480"/>
    <lineage>
        <taxon>Bacteria</taxon>
        <taxon>Pseudomonadati</taxon>
        <taxon>Bacteroidota</taxon>
        <taxon>Sphingobacteriia</taxon>
        <taxon>Sphingobacteriales</taxon>
        <taxon>Sphingobacteriaceae</taxon>
        <taxon>Mucilaginibacter</taxon>
    </lineage>
</organism>
<dbReference type="Pfam" id="PF03358">
    <property type="entry name" value="FMN_red"/>
    <property type="match status" value="1"/>
</dbReference>
<sequence length="180" mass="19053">MIITMNKTILAISGSLREGSSNTQLLTLLGTWAPAAINYQIYTGMGGLPHFIPMAEGKAYPAAVQNLHQQLNAADAVIICTPEYAFGVPGSLKNLLDWTVAAGNFVDKPVAVITASSQGNYAHPSLLTTLGAINAHIIEGATLLIPFIRAKMDTGGHVIDAATEKELRLVFDNLLKAIKG</sequence>
<dbReference type="PANTHER" id="PTHR30543:SF21">
    <property type="entry name" value="NAD(P)H-DEPENDENT FMN REDUCTASE LOT6"/>
    <property type="match status" value="1"/>
</dbReference>
<protein>
    <submittedName>
        <fullName evidence="2">NAD(P)H-dependent oxidoreductase</fullName>
    </submittedName>
</protein>
<dbReference type="Gene3D" id="3.40.50.360">
    <property type="match status" value="1"/>
</dbReference>
<dbReference type="EMBL" id="JADFFM010000001">
    <property type="protein sequence ID" value="MBE9666945.1"/>
    <property type="molecule type" value="Genomic_DNA"/>
</dbReference>
<evidence type="ECO:0000313" key="3">
    <source>
        <dbReference type="Proteomes" id="UP000632774"/>
    </source>
</evidence>
<keyword evidence="3" id="KW-1185">Reference proteome</keyword>
<proteinExistence type="predicted"/>
<feature type="domain" description="NADPH-dependent FMN reductase-like" evidence="1">
    <location>
        <begin position="9"/>
        <end position="146"/>
    </location>
</feature>
<gene>
    <name evidence="2" type="ORF">IRJ18_11285</name>
</gene>